<accession>A0A6J5TIG9</accession>
<name>A0A6J5TIG9_PRUAR</name>
<evidence type="ECO:0000313" key="1">
    <source>
        <dbReference type="EMBL" id="CAB4263574.1"/>
    </source>
</evidence>
<proteinExistence type="predicted"/>
<dbReference type="EMBL" id="CAEKDK010000001">
    <property type="protein sequence ID" value="CAB4263574.1"/>
    <property type="molecule type" value="Genomic_DNA"/>
</dbReference>
<organism evidence="1 2">
    <name type="scientific">Prunus armeniaca</name>
    <name type="common">Apricot</name>
    <name type="synonym">Armeniaca vulgaris</name>
    <dbReference type="NCBI Taxonomy" id="36596"/>
    <lineage>
        <taxon>Eukaryota</taxon>
        <taxon>Viridiplantae</taxon>
        <taxon>Streptophyta</taxon>
        <taxon>Embryophyta</taxon>
        <taxon>Tracheophyta</taxon>
        <taxon>Spermatophyta</taxon>
        <taxon>Magnoliopsida</taxon>
        <taxon>eudicotyledons</taxon>
        <taxon>Gunneridae</taxon>
        <taxon>Pentapetalae</taxon>
        <taxon>rosids</taxon>
        <taxon>fabids</taxon>
        <taxon>Rosales</taxon>
        <taxon>Rosaceae</taxon>
        <taxon>Amygdaloideae</taxon>
        <taxon>Amygdaleae</taxon>
        <taxon>Prunus</taxon>
    </lineage>
</organism>
<protein>
    <submittedName>
        <fullName evidence="1">Uncharacterized protein</fullName>
    </submittedName>
</protein>
<evidence type="ECO:0000313" key="2">
    <source>
        <dbReference type="Proteomes" id="UP000507222"/>
    </source>
</evidence>
<dbReference type="Proteomes" id="UP000507222">
    <property type="component" value="Unassembled WGS sequence"/>
</dbReference>
<dbReference type="AlphaFoldDB" id="A0A6J5TIG9"/>
<sequence>MYNNRDVFDELDTSGVGINLFNILYIGVYANLVMQMFPPNVPNTSNLFVSLAEDNESQDPLSKRMYNEHKSEEYLLGLLAHESKEVHNNVNCTVNERVRTHEVSFTSTGSRYR</sequence>
<reference evidence="1 2" key="1">
    <citation type="submission" date="2020-05" db="EMBL/GenBank/DDBJ databases">
        <authorList>
            <person name="Campoy J."/>
            <person name="Schneeberger K."/>
            <person name="Spophaly S."/>
        </authorList>
    </citation>
    <scope>NUCLEOTIDE SEQUENCE [LARGE SCALE GENOMIC DNA]</scope>
    <source>
        <strain evidence="1">PruArmRojPasFocal</strain>
    </source>
</reference>
<gene>
    <name evidence="1" type="ORF">CURHAP_LOCUS4098</name>
</gene>